<dbReference type="RefSeq" id="WP_057398152.1">
    <property type="nucleotide sequence ID" value="NZ_LJXB01000078.1"/>
</dbReference>
<feature type="transmembrane region" description="Helical" evidence="1">
    <location>
        <begin position="109"/>
        <end position="130"/>
    </location>
</feature>
<evidence type="ECO:0000313" key="3">
    <source>
        <dbReference type="Proteomes" id="UP000050349"/>
    </source>
</evidence>
<organism evidence="2 3">
    <name type="scientific">Pseudomonas fluorescens</name>
    <dbReference type="NCBI Taxonomy" id="294"/>
    <lineage>
        <taxon>Bacteria</taxon>
        <taxon>Pseudomonadati</taxon>
        <taxon>Pseudomonadota</taxon>
        <taxon>Gammaproteobacteria</taxon>
        <taxon>Pseudomonadales</taxon>
        <taxon>Pseudomonadaceae</taxon>
        <taxon>Pseudomonas</taxon>
    </lineage>
</organism>
<proteinExistence type="predicted"/>
<protein>
    <submittedName>
        <fullName evidence="2">Putative membrane protein</fullName>
    </submittedName>
</protein>
<gene>
    <name evidence="2" type="ORF">AN403_4084</name>
</gene>
<dbReference type="EMBL" id="LJXB01000078">
    <property type="protein sequence ID" value="KPU59148.1"/>
    <property type="molecule type" value="Genomic_DNA"/>
</dbReference>
<feature type="transmembrane region" description="Helical" evidence="1">
    <location>
        <begin position="79"/>
        <end position="97"/>
    </location>
</feature>
<evidence type="ECO:0000256" key="1">
    <source>
        <dbReference type="SAM" id="Phobius"/>
    </source>
</evidence>
<accession>A0A0P8X0E5</accession>
<feature type="transmembrane region" description="Helical" evidence="1">
    <location>
        <begin position="47"/>
        <end position="67"/>
    </location>
</feature>
<sequence length="134" mass="15199">MKTLYKHLNYIYPLLLAITSSVAIFTIEKNLSTGIYDIDRDSIGIPIGAILIAGLMLFIFHLMQILLYRKAREYHTNAILIKVSALIIAVASLVVLADSINYWATPNHFIISIFYSFSTMAFLTLQLQLLKVFQ</sequence>
<dbReference type="Proteomes" id="UP000050349">
    <property type="component" value="Unassembled WGS sequence"/>
</dbReference>
<dbReference type="AlphaFoldDB" id="A0A0P8X0E5"/>
<evidence type="ECO:0000313" key="2">
    <source>
        <dbReference type="EMBL" id="KPU59148.1"/>
    </source>
</evidence>
<keyword evidence="1" id="KW-0812">Transmembrane</keyword>
<keyword evidence="1" id="KW-1133">Transmembrane helix</keyword>
<dbReference type="OrthoDB" id="7022678at2"/>
<reference evidence="2 3" key="1">
    <citation type="submission" date="2015-09" db="EMBL/GenBank/DDBJ databases">
        <authorList>
            <person name="Jackson K.R."/>
            <person name="Lunt B.L."/>
            <person name="Fisher J.N.B."/>
            <person name="Gardner A.V."/>
            <person name="Bailey M.E."/>
            <person name="Deus L.M."/>
            <person name="Earl A.S."/>
            <person name="Gibby P.D."/>
            <person name="Hartmann K.A."/>
            <person name="Liu J.E."/>
            <person name="Manci A.M."/>
            <person name="Nielsen D.A."/>
            <person name="Solomon M.B."/>
            <person name="Breakwell D.P."/>
            <person name="Burnett S.H."/>
            <person name="Grose J.H."/>
        </authorList>
    </citation>
    <scope>NUCLEOTIDE SEQUENCE [LARGE SCALE GENOMIC DNA]</scope>
    <source>
        <strain evidence="2 3">S613</strain>
    </source>
</reference>
<keyword evidence="1" id="KW-0472">Membrane</keyword>
<comment type="caution">
    <text evidence="2">The sequence shown here is derived from an EMBL/GenBank/DDBJ whole genome shotgun (WGS) entry which is preliminary data.</text>
</comment>
<name>A0A0P8X0E5_PSEFL</name>
<feature type="transmembrane region" description="Helical" evidence="1">
    <location>
        <begin position="7"/>
        <end position="27"/>
    </location>
</feature>
<dbReference type="PATRIC" id="fig|294.162.peg.3116"/>